<dbReference type="HAMAP" id="MF_01808">
    <property type="entry name" value="Recomb_XerC_XerD"/>
    <property type="match status" value="1"/>
</dbReference>
<feature type="domain" description="Core-binding (CB)" evidence="12">
    <location>
        <begin position="17"/>
        <end position="103"/>
    </location>
</feature>
<dbReference type="PANTHER" id="PTHR30349">
    <property type="entry name" value="PHAGE INTEGRASE-RELATED"/>
    <property type="match status" value="1"/>
</dbReference>
<proteinExistence type="inferred from homology"/>
<evidence type="ECO:0000256" key="9">
    <source>
        <dbReference type="HAMAP-Rule" id="MF_01808"/>
    </source>
</evidence>
<accession>A0A2W2CFS8</accession>
<evidence type="ECO:0000256" key="6">
    <source>
        <dbReference type="ARBA" id="ARBA00023125"/>
    </source>
</evidence>
<evidence type="ECO:0000256" key="5">
    <source>
        <dbReference type="ARBA" id="ARBA00022908"/>
    </source>
</evidence>
<keyword evidence="5 9" id="KW-0229">DNA integration</keyword>
<dbReference type="AlphaFoldDB" id="A0A2W2CFS8"/>
<name>A0A2W2CFS8_9ACTN</name>
<keyword evidence="6 9" id="KW-0238">DNA-binding</keyword>
<evidence type="ECO:0000256" key="3">
    <source>
        <dbReference type="ARBA" id="ARBA00022618"/>
    </source>
</evidence>
<evidence type="ECO:0000256" key="1">
    <source>
        <dbReference type="ARBA" id="ARBA00004496"/>
    </source>
</evidence>
<dbReference type="GO" id="GO:0009037">
    <property type="term" value="F:tyrosine-based site-specific recombinase activity"/>
    <property type="evidence" value="ECO:0007669"/>
    <property type="project" value="UniProtKB-UniRule"/>
</dbReference>
<keyword evidence="3 9" id="KW-0132">Cell division</keyword>
<comment type="subcellular location">
    <subcellularLocation>
        <location evidence="1 9">Cytoplasm</location>
    </subcellularLocation>
</comment>
<dbReference type="GO" id="GO:0006313">
    <property type="term" value="P:DNA transposition"/>
    <property type="evidence" value="ECO:0007669"/>
    <property type="project" value="UniProtKB-UniRule"/>
</dbReference>
<dbReference type="GO" id="GO:0005737">
    <property type="term" value="C:cytoplasm"/>
    <property type="evidence" value="ECO:0007669"/>
    <property type="project" value="UniProtKB-SubCell"/>
</dbReference>
<dbReference type="InterPro" id="IPR013762">
    <property type="entry name" value="Integrase-like_cat_sf"/>
</dbReference>
<dbReference type="InterPro" id="IPR011010">
    <property type="entry name" value="DNA_brk_join_enz"/>
</dbReference>
<evidence type="ECO:0000256" key="10">
    <source>
        <dbReference type="SAM" id="MobiDB-lite"/>
    </source>
</evidence>
<evidence type="ECO:0000313" key="14">
    <source>
        <dbReference type="Proteomes" id="UP000248749"/>
    </source>
</evidence>
<dbReference type="EMBL" id="POUB01000317">
    <property type="protein sequence ID" value="PZF87129.1"/>
    <property type="molecule type" value="Genomic_DNA"/>
</dbReference>
<dbReference type="Proteomes" id="UP000248749">
    <property type="component" value="Unassembled WGS sequence"/>
</dbReference>
<dbReference type="Pfam" id="PF00589">
    <property type="entry name" value="Phage_integrase"/>
    <property type="match status" value="1"/>
</dbReference>
<dbReference type="InterPro" id="IPR023009">
    <property type="entry name" value="Tyrosine_recombinase_XerC/XerD"/>
</dbReference>
<protein>
    <recommendedName>
        <fullName evidence="9">Tyrosine recombinase XerC</fullName>
    </recommendedName>
</protein>
<evidence type="ECO:0000259" key="12">
    <source>
        <dbReference type="PROSITE" id="PS51900"/>
    </source>
</evidence>
<dbReference type="InterPro" id="IPR004107">
    <property type="entry name" value="Integrase_SAM-like_N"/>
</dbReference>
<evidence type="ECO:0000256" key="7">
    <source>
        <dbReference type="ARBA" id="ARBA00023172"/>
    </source>
</evidence>
<dbReference type="GO" id="GO:0003677">
    <property type="term" value="F:DNA binding"/>
    <property type="evidence" value="ECO:0007669"/>
    <property type="project" value="UniProtKB-UniRule"/>
</dbReference>
<keyword evidence="2 9" id="KW-0963">Cytoplasm</keyword>
<feature type="active site" description="O-(3'-phospho-DNA)-tyrosine intermediate" evidence="9">
    <location>
        <position position="333"/>
    </location>
</feature>
<evidence type="ECO:0000256" key="4">
    <source>
        <dbReference type="ARBA" id="ARBA00022829"/>
    </source>
</evidence>
<comment type="subunit">
    <text evidence="9">Forms a cyclic heterotetrameric complex composed of two molecules of XerC and two molecules of XerD.</text>
</comment>
<feature type="active site" evidence="9">
    <location>
        <position position="204"/>
    </location>
</feature>
<dbReference type="GO" id="GO:0051301">
    <property type="term" value="P:cell division"/>
    <property type="evidence" value="ECO:0007669"/>
    <property type="project" value="UniProtKB-KW"/>
</dbReference>
<keyword evidence="14" id="KW-1185">Reference proteome</keyword>
<feature type="active site" evidence="9">
    <location>
        <position position="301"/>
    </location>
</feature>
<evidence type="ECO:0000313" key="13">
    <source>
        <dbReference type="EMBL" id="PZF87129.1"/>
    </source>
</evidence>
<dbReference type="InterPro" id="IPR044068">
    <property type="entry name" value="CB"/>
</dbReference>
<gene>
    <name evidence="9" type="primary">xerC</name>
    <name evidence="13" type="ORF">C1I99_27995</name>
</gene>
<dbReference type="Gene3D" id="1.10.150.130">
    <property type="match status" value="1"/>
</dbReference>
<keyword evidence="8 9" id="KW-0131">Cell cycle</keyword>
<dbReference type="InterPro" id="IPR002104">
    <property type="entry name" value="Integrase_catalytic"/>
</dbReference>
<dbReference type="PANTHER" id="PTHR30349:SF77">
    <property type="entry name" value="TYROSINE RECOMBINASE XERC"/>
    <property type="match status" value="1"/>
</dbReference>
<comment type="function">
    <text evidence="9">Site-specific tyrosine recombinase, which acts by catalyzing the cutting and rejoining of the recombining DNA molecules. The XerC-XerD complex is essential to convert dimers of the bacterial chromosome into monomers to permit their segregation at cell division. It also contributes to the segregational stability of plasmids.</text>
</comment>
<dbReference type="Gene3D" id="1.10.443.10">
    <property type="entry name" value="Intergrase catalytic core"/>
    <property type="match status" value="1"/>
</dbReference>
<dbReference type="GO" id="GO:0007059">
    <property type="term" value="P:chromosome segregation"/>
    <property type="evidence" value="ECO:0007669"/>
    <property type="project" value="UniProtKB-UniRule"/>
</dbReference>
<evidence type="ECO:0000256" key="2">
    <source>
        <dbReference type="ARBA" id="ARBA00022490"/>
    </source>
</evidence>
<sequence length="352" mass="37202">MSRSARSTRAMHEALPGAMREAVDDFAAHLSTVRNHSAHTVRAYVGDLVSLLDHASRMGCVEPAELDLGMLRSWLAKQRTTGAARTSLARRAASARTFSAWAHRCRLLPTDVAAGLTSPRAHRELPTVLRADQAAALVEAPGRIAAHPVTAARPEDAAPPVPGAEGDGSGAAPAGGPSTVDATAEAVLLRDRALLELLYGTGVRISEACGLDVADVDHARRVVRVLGKGGRERAVPYGVPAQQAIDEWLRRGRPVLTAAHSRDALLLGARGGRLHPTAARRVVTGYAEAVGLPRIGPHGLRHSAATHLLEGGADLRAVQELLGHASLASTQIYTHVSVERLRAAYRQAHPRA</sequence>
<feature type="active site" evidence="9">
    <location>
        <position position="324"/>
    </location>
</feature>
<evidence type="ECO:0000256" key="8">
    <source>
        <dbReference type="ARBA" id="ARBA00023306"/>
    </source>
</evidence>
<dbReference type="RefSeq" id="WP_111137218.1">
    <property type="nucleotide sequence ID" value="NZ_POUB01000317.1"/>
</dbReference>
<organism evidence="13 14">
    <name type="scientific">Micromonospora deserti</name>
    <dbReference type="NCBI Taxonomy" id="2070366"/>
    <lineage>
        <taxon>Bacteria</taxon>
        <taxon>Bacillati</taxon>
        <taxon>Actinomycetota</taxon>
        <taxon>Actinomycetes</taxon>
        <taxon>Micromonosporales</taxon>
        <taxon>Micromonosporaceae</taxon>
        <taxon>Micromonospora</taxon>
    </lineage>
</organism>
<evidence type="ECO:0000259" key="11">
    <source>
        <dbReference type="PROSITE" id="PS51898"/>
    </source>
</evidence>
<dbReference type="CDD" id="cd00798">
    <property type="entry name" value="INT_XerDC_C"/>
    <property type="match status" value="1"/>
</dbReference>
<dbReference type="InterPro" id="IPR010998">
    <property type="entry name" value="Integrase_recombinase_N"/>
</dbReference>
<dbReference type="Pfam" id="PF02899">
    <property type="entry name" value="Phage_int_SAM_1"/>
    <property type="match status" value="1"/>
</dbReference>
<dbReference type="InterPro" id="IPR050090">
    <property type="entry name" value="Tyrosine_recombinase_XerCD"/>
</dbReference>
<reference evidence="13 14" key="1">
    <citation type="submission" date="2018-01" db="EMBL/GenBank/DDBJ databases">
        <title>Draft genome sequence of Salinispora sp. 13K206.</title>
        <authorList>
            <person name="Sahin N."/>
            <person name="Saygin H."/>
            <person name="Ay H."/>
        </authorList>
    </citation>
    <scope>NUCLEOTIDE SEQUENCE [LARGE SCALE GENOMIC DNA]</scope>
    <source>
        <strain evidence="13 14">13K206</strain>
    </source>
</reference>
<comment type="caution">
    <text evidence="13">The sequence shown here is derived from an EMBL/GenBank/DDBJ whole genome shotgun (WGS) entry which is preliminary data.</text>
</comment>
<comment type="similarity">
    <text evidence="9">Belongs to the 'phage' integrase family. XerC subfamily.</text>
</comment>
<feature type="active site" evidence="9">
    <location>
        <position position="228"/>
    </location>
</feature>
<dbReference type="SUPFAM" id="SSF47823">
    <property type="entry name" value="lambda integrase-like, N-terminal domain"/>
    <property type="match status" value="1"/>
</dbReference>
<dbReference type="SUPFAM" id="SSF56349">
    <property type="entry name" value="DNA breaking-rejoining enzymes"/>
    <property type="match status" value="1"/>
</dbReference>
<keyword evidence="4 9" id="KW-0159">Chromosome partition</keyword>
<dbReference type="PROSITE" id="PS51900">
    <property type="entry name" value="CB"/>
    <property type="match status" value="1"/>
</dbReference>
<dbReference type="PROSITE" id="PS51898">
    <property type="entry name" value="TYR_RECOMBINASE"/>
    <property type="match status" value="1"/>
</dbReference>
<feature type="active site" evidence="9">
    <location>
        <position position="298"/>
    </location>
</feature>
<dbReference type="OrthoDB" id="9801717at2"/>
<feature type="region of interest" description="Disordered" evidence="10">
    <location>
        <begin position="150"/>
        <end position="178"/>
    </location>
</feature>
<keyword evidence="7 9" id="KW-0233">DNA recombination</keyword>
<feature type="domain" description="Tyr recombinase" evidence="11">
    <location>
        <begin position="170"/>
        <end position="346"/>
    </location>
</feature>